<dbReference type="Pfam" id="PF00672">
    <property type="entry name" value="HAMP"/>
    <property type="match status" value="1"/>
</dbReference>
<dbReference type="Gene3D" id="6.10.340.10">
    <property type="match status" value="1"/>
</dbReference>
<dbReference type="EMBL" id="JADEWN010000104">
    <property type="protein sequence ID" value="MBE9193562.1"/>
    <property type="molecule type" value="Genomic_DNA"/>
</dbReference>
<reference evidence="14 15" key="1">
    <citation type="submission" date="2020-10" db="EMBL/GenBank/DDBJ databases">
        <authorList>
            <person name="Castelo-Branco R."/>
            <person name="Eusebio N."/>
            <person name="Adriana R."/>
            <person name="Vieira A."/>
            <person name="Brugerolle De Fraissinette N."/>
            <person name="Rezende De Castro R."/>
            <person name="Schneider M.P."/>
            <person name="Vasconcelos V."/>
            <person name="Leao P.N."/>
        </authorList>
    </citation>
    <scope>NUCLEOTIDE SEQUENCE [LARGE SCALE GENOMIC DNA]</scope>
    <source>
        <strain evidence="14 15">LEGE 06123</strain>
    </source>
</reference>
<keyword evidence="7 14" id="KW-0418">Kinase</keyword>
<dbReference type="PRINTS" id="PR00344">
    <property type="entry name" value="BCTRLSENSOR"/>
</dbReference>
<dbReference type="InterPro" id="IPR003660">
    <property type="entry name" value="HAMP_dom"/>
</dbReference>
<keyword evidence="15" id="KW-1185">Reference proteome</keyword>
<protein>
    <recommendedName>
        <fullName evidence="3">histidine kinase</fullName>
        <ecNumber evidence="3">2.7.13.3</ecNumber>
    </recommendedName>
</protein>
<comment type="caution">
    <text evidence="14">The sequence shown here is derived from an EMBL/GenBank/DDBJ whole genome shotgun (WGS) entry which is preliminary data.</text>
</comment>
<keyword evidence="10 11" id="KW-0472">Membrane</keyword>
<dbReference type="InterPro" id="IPR005467">
    <property type="entry name" value="His_kinase_dom"/>
</dbReference>
<dbReference type="EC" id="2.7.13.3" evidence="3"/>
<comment type="catalytic activity">
    <reaction evidence="1">
        <text>ATP + protein L-histidine = ADP + protein N-phospho-L-histidine.</text>
        <dbReference type="EC" id="2.7.13.3"/>
    </reaction>
</comment>
<evidence type="ECO:0000256" key="10">
    <source>
        <dbReference type="ARBA" id="ARBA00023136"/>
    </source>
</evidence>
<dbReference type="CDD" id="cd06225">
    <property type="entry name" value="HAMP"/>
    <property type="match status" value="1"/>
</dbReference>
<sequence>MTHSTKFNWHGWFNKARPRILIWYLLLTIFSSVTSILATRYIFYERIHAQSKAYVLRQVEEFRQLASEQTSNSSRANREEITNLFDAFLSKYKPLDSDDYAIALVQGRVYQYTNLFPQTLLTQDAELIQQWGQLTQFQQGVVSTSVGKLYYMAEPVKFDGRTQGVLAIVHCADSIYQLVDGAILLIVPATLGVLGVAAAIAWATAGRVLSPLQTLTETAQSITESDMSQRIPVEGTDEIAKLTITFNQMLDRLQFAFASQREFLKDAGHELRTPITVIWGYLETLKYRPQHQEQTILLAIDELARMSRLVNDLLLLAKAEHSDFLILKPEELDWLTEELYLKVRSLANRNWKLESKGLTPIRLDRQRLTQAMMNLVQNAIRHTQEGDTIAIGSSVRENQARLWVSDTGEGILPEDQQRIFERFARATTCDCQFEGYGLGLSIVQAIAQAHGGRVELFSQPRQGSTFTIVIPLSTQDSAINESDSHHRRQSSHHRFPEVWVSGTRLHDHRR</sequence>
<dbReference type="InterPro" id="IPR050428">
    <property type="entry name" value="TCS_sensor_his_kinase"/>
</dbReference>
<dbReference type="CDD" id="cd00075">
    <property type="entry name" value="HATPase"/>
    <property type="match status" value="1"/>
</dbReference>
<dbReference type="PROSITE" id="PS50885">
    <property type="entry name" value="HAMP"/>
    <property type="match status" value="1"/>
</dbReference>
<feature type="domain" description="Histidine kinase" evidence="12">
    <location>
        <begin position="266"/>
        <end position="474"/>
    </location>
</feature>
<evidence type="ECO:0000256" key="6">
    <source>
        <dbReference type="ARBA" id="ARBA00022692"/>
    </source>
</evidence>
<keyword evidence="9" id="KW-0902">Two-component regulatory system</keyword>
<evidence type="ECO:0000259" key="13">
    <source>
        <dbReference type="PROSITE" id="PS50885"/>
    </source>
</evidence>
<dbReference type="InterPro" id="IPR003661">
    <property type="entry name" value="HisK_dim/P_dom"/>
</dbReference>
<dbReference type="SMART" id="SM00387">
    <property type="entry name" value="HATPase_c"/>
    <property type="match status" value="1"/>
</dbReference>
<feature type="transmembrane region" description="Helical" evidence="11">
    <location>
        <begin position="182"/>
        <end position="203"/>
    </location>
</feature>
<dbReference type="SUPFAM" id="SSF158472">
    <property type="entry name" value="HAMP domain-like"/>
    <property type="match status" value="1"/>
</dbReference>
<feature type="transmembrane region" description="Helical" evidence="11">
    <location>
        <begin position="20"/>
        <end position="43"/>
    </location>
</feature>
<evidence type="ECO:0000256" key="2">
    <source>
        <dbReference type="ARBA" id="ARBA00004370"/>
    </source>
</evidence>
<dbReference type="Pfam" id="PF00512">
    <property type="entry name" value="HisKA"/>
    <property type="match status" value="1"/>
</dbReference>
<evidence type="ECO:0000313" key="15">
    <source>
        <dbReference type="Proteomes" id="UP000651156"/>
    </source>
</evidence>
<dbReference type="PROSITE" id="PS50109">
    <property type="entry name" value="HIS_KIN"/>
    <property type="match status" value="1"/>
</dbReference>
<dbReference type="InterPro" id="IPR004358">
    <property type="entry name" value="Sig_transdc_His_kin-like_C"/>
</dbReference>
<keyword evidence="6 11" id="KW-0812">Transmembrane</keyword>
<organism evidence="14 15">
    <name type="scientific">Gloeocapsopsis crepidinum LEGE 06123</name>
    <dbReference type="NCBI Taxonomy" id="588587"/>
    <lineage>
        <taxon>Bacteria</taxon>
        <taxon>Bacillati</taxon>
        <taxon>Cyanobacteriota</taxon>
        <taxon>Cyanophyceae</taxon>
        <taxon>Oscillatoriophycideae</taxon>
        <taxon>Chroococcales</taxon>
        <taxon>Chroococcaceae</taxon>
        <taxon>Gloeocapsopsis</taxon>
    </lineage>
</organism>
<feature type="domain" description="HAMP" evidence="13">
    <location>
        <begin position="206"/>
        <end position="258"/>
    </location>
</feature>
<dbReference type="PANTHER" id="PTHR45436">
    <property type="entry name" value="SENSOR HISTIDINE KINASE YKOH"/>
    <property type="match status" value="1"/>
</dbReference>
<dbReference type="InterPro" id="IPR036890">
    <property type="entry name" value="HATPase_C_sf"/>
</dbReference>
<evidence type="ECO:0000313" key="14">
    <source>
        <dbReference type="EMBL" id="MBE9193562.1"/>
    </source>
</evidence>
<dbReference type="InterPro" id="IPR003594">
    <property type="entry name" value="HATPase_dom"/>
</dbReference>
<dbReference type="Gene3D" id="3.30.565.10">
    <property type="entry name" value="Histidine kinase-like ATPase, C-terminal domain"/>
    <property type="match status" value="1"/>
</dbReference>
<gene>
    <name evidence="14" type="ORF">IQ230_25180</name>
</gene>
<evidence type="ECO:0000256" key="7">
    <source>
        <dbReference type="ARBA" id="ARBA00022777"/>
    </source>
</evidence>
<dbReference type="SUPFAM" id="SSF47384">
    <property type="entry name" value="Homodimeric domain of signal transducing histidine kinase"/>
    <property type="match status" value="1"/>
</dbReference>
<evidence type="ECO:0000256" key="1">
    <source>
        <dbReference type="ARBA" id="ARBA00000085"/>
    </source>
</evidence>
<keyword evidence="5" id="KW-0808">Transferase</keyword>
<dbReference type="SMART" id="SM00388">
    <property type="entry name" value="HisKA"/>
    <property type="match status" value="1"/>
</dbReference>
<evidence type="ECO:0000256" key="5">
    <source>
        <dbReference type="ARBA" id="ARBA00022679"/>
    </source>
</evidence>
<keyword evidence="4" id="KW-0597">Phosphoprotein</keyword>
<accession>A0ABR9UZ20</accession>
<evidence type="ECO:0000259" key="12">
    <source>
        <dbReference type="PROSITE" id="PS50109"/>
    </source>
</evidence>
<dbReference type="Gene3D" id="1.10.287.130">
    <property type="match status" value="1"/>
</dbReference>
<dbReference type="GO" id="GO:0016301">
    <property type="term" value="F:kinase activity"/>
    <property type="evidence" value="ECO:0007669"/>
    <property type="project" value="UniProtKB-KW"/>
</dbReference>
<dbReference type="SUPFAM" id="SSF55874">
    <property type="entry name" value="ATPase domain of HSP90 chaperone/DNA topoisomerase II/histidine kinase"/>
    <property type="match status" value="1"/>
</dbReference>
<dbReference type="CDD" id="cd00082">
    <property type="entry name" value="HisKA"/>
    <property type="match status" value="1"/>
</dbReference>
<proteinExistence type="predicted"/>
<dbReference type="SMART" id="SM00304">
    <property type="entry name" value="HAMP"/>
    <property type="match status" value="1"/>
</dbReference>
<dbReference type="Proteomes" id="UP000651156">
    <property type="component" value="Unassembled WGS sequence"/>
</dbReference>
<dbReference type="InterPro" id="IPR036097">
    <property type="entry name" value="HisK_dim/P_sf"/>
</dbReference>
<evidence type="ECO:0000256" key="11">
    <source>
        <dbReference type="SAM" id="Phobius"/>
    </source>
</evidence>
<keyword evidence="8 11" id="KW-1133">Transmembrane helix</keyword>
<evidence type="ECO:0000256" key="8">
    <source>
        <dbReference type="ARBA" id="ARBA00022989"/>
    </source>
</evidence>
<evidence type="ECO:0000256" key="3">
    <source>
        <dbReference type="ARBA" id="ARBA00012438"/>
    </source>
</evidence>
<evidence type="ECO:0000256" key="4">
    <source>
        <dbReference type="ARBA" id="ARBA00022553"/>
    </source>
</evidence>
<name>A0ABR9UZ20_9CHRO</name>
<dbReference type="Pfam" id="PF02518">
    <property type="entry name" value="HATPase_c"/>
    <property type="match status" value="1"/>
</dbReference>
<dbReference type="PANTHER" id="PTHR45436:SF5">
    <property type="entry name" value="SENSOR HISTIDINE KINASE TRCS"/>
    <property type="match status" value="1"/>
</dbReference>
<comment type="subcellular location">
    <subcellularLocation>
        <location evidence="2">Membrane</location>
    </subcellularLocation>
</comment>
<evidence type="ECO:0000256" key="9">
    <source>
        <dbReference type="ARBA" id="ARBA00023012"/>
    </source>
</evidence>